<evidence type="ECO:0000313" key="3">
    <source>
        <dbReference type="Proteomes" id="UP000472971"/>
    </source>
</evidence>
<dbReference type="Proteomes" id="UP000570010">
    <property type="component" value="Unassembled WGS sequence"/>
</dbReference>
<proteinExistence type="predicted"/>
<name>A0A6B3VX32_9BACI</name>
<dbReference type="EMBL" id="JACEIO010000046">
    <property type="protein sequence ID" value="MBA4538467.1"/>
    <property type="molecule type" value="Genomic_DNA"/>
</dbReference>
<dbReference type="EMBL" id="JAAIWN010000048">
    <property type="protein sequence ID" value="NEY82830.1"/>
    <property type="molecule type" value="Genomic_DNA"/>
</dbReference>
<comment type="caution">
    <text evidence="2">The sequence shown here is derived from an EMBL/GenBank/DDBJ whole genome shotgun (WGS) entry which is preliminary data.</text>
</comment>
<reference evidence="1 4" key="2">
    <citation type="submission" date="2020-07" db="EMBL/GenBank/DDBJ databases">
        <authorList>
            <person name="Feng H."/>
        </authorList>
    </citation>
    <scope>NUCLEOTIDE SEQUENCE [LARGE SCALE GENOMIC DNA]</scope>
    <source>
        <strain evidence="4">s-12</strain>
        <strain evidence="1">S-12</strain>
    </source>
</reference>
<keyword evidence="3" id="KW-1185">Reference proteome</keyword>
<accession>A0A6B3VX32</accession>
<organism evidence="2 3">
    <name type="scientific">Bacillus aquiflavi</name>
    <dbReference type="NCBI Taxonomy" id="2672567"/>
    <lineage>
        <taxon>Bacteria</taxon>
        <taxon>Bacillati</taxon>
        <taxon>Bacillota</taxon>
        <taxon>Bacilli</taxon>
        <taxon>Bacillales</taxon>
        <taxon>Bacillaceae</taxon>
        <taxon>Bacillus</taxon>
    </lineage>
</organism>
<dbReference type="AlphaFoldDB" id="A0A6B3VX32"/>
<gene>
    <name evidence="2" type="ORF">G4D64_15290</name>
    <name evidence="1" type="ORF">H1Z61_15340</name>
</gene>
<protein>
    <submittedName>
        <fullName evidence="2">Uncharacterized protein</fullName>
    </submittedName>
</protein>
<evidence type="ECO:0000313" key="2">
    <source>
        <dbReference type="EMBL" id="NEY82830.1"/>
    </source>
</evidence>
<sequence length="91" mass="10550">MGLITKIIILYAYMAVNKHEFKTFFKNVHCLYWNEIPGIAIDFENEIFTIKLEAQNLDSAGWYSKANSKWKYGSNRNAKIEQAVQEESVQG</sequence>
<evidence type="ECO:0000313" key="1">
    <source>
        <dbReference type="EMBL" id="MBA4538467.1"/>
    </source>
</evidence>
<dbReference type="RefSeq" id="WP_163243228.1">
    <property type="nucleotide sequence ID" value="NZ_CP082780.1"/>
</dbReference>
<dbReference type="Proteomes" id="UP000472971">
    <property type="component" value="Unassembled WGS sequence"/>
</dbReference>
<reference evidence="2 3" key="1">
    <citation type="submission" date="2020-02" db="EMBL/GenBank/DDBJ databases">
        <title>Bacillus aquiflavi sp. nov., isolated from yellow water of strong flavor Chinese baijiu in Yibin region of China.</title>
        <authorList>
            <person name="Xie J."/>
        </authorList>
    </citation>
    <scope>NUCLEOTIDE SEQUENCE [LARGE SCALE GENOMIC DNA]</scope>
    <source>
        <strain evidence="2 3">3H-10</strain>
    </source>
</reference>
<evidence type="ECO:0000313" key="4">
    <source>
        <dbReference type="Proteomes" id="UP000570010"/>
    </source>
</evidence>